<proteinExistence type="predicted"/>
<evidence type="ECO:0000313" key="3">
    <source>
        <dbReference type="Proteomes" id="UP000607311"/>
    </source>
</evidence>
<dbReference type="EMBL" id="BOPD01000011">
    <property type="protein sequence ID" value="GIJ32888.1"/>
    <property type="molecule type" value="Genomic_DNA"/>
</dbReference>
<name>A0A9W5URH5_9ACTN</name>
<dbReference type="Pfam" id="PF00155">
    <property type="entry name" value="Aminotran_1_2"/>
    <property type="match status" value="1"/>
</dbReference>
<dbReference type="RefSeq" id="WP_170863460.1">
    <property type="nucleotide sequence ID" value="NZ_BOPD01000011.1"/>
</dbReference>
<dbReference type="PANTHER" id="PTHR46577">
    <property type="entry name" value="HTH-TYPE TRANSCRIPTIONAL REGULATORY PROTEIN GABR"/>
    <property type="match status" value="1"/>
</dbReference>
<dbReference type="InterPro" id="IPR004839">
    <property type="entry name" value="Aminotransferase_I/II_large"/>
</dbReference>
<reference evidence="2" key="1">
    <citation type="submission" date="2021-01" db="EMBL/GenBank/DDBJ databases">
        <title>Whole genome shotgun sequence of Verrucosispora sediminis NBRC 107745.</title>
        <authorList>
            <person name="Komaki H."/>
            <person name="Tamura T."/>
        </authorList>
    </citation>
    <scope>NUCLEOTIDE SEQUENCE</scope>
    <source>
        <strain evidence="2">NBRC 107745</strain>
    </source>
</reference>
<comment type="caution">
    <text evidence="2">The sequence shown here is derived from an EMBL/GenBank/DDBJ whole genome shotgun (WGS) entry which is preliminary data.</text>
</comment>
<evidence type="ECO:0000259" key="1">
    <source>
        <dbReference type="Pfam" id="PF00155"/>
    </source>
</evidence>
<sequence>MSRSGDLSSGNPDPDLLLWRHDRWPTAVAADLLLYGTPRIVDALLVPAQAYLAGQGVANDHLTALPGGLEAVDRALATLLRPGDRVIVESPTYNGDLPLIAALGLVPVPVPVDEEGLRPEPFVAALRDAAGVLYRPRAQNPTGAALTSGRGNTLRAIIERFPSLLVIEEDHAGGIAGTDYHSVIPAGHPRWLHVASVSKWLAPDLRFALVCGDRESIQQVDQRRLLGGGWISRMTQLAVAAHLADPDLAADLARVRDEYGRRRRHVLDLLAERGLRGYGRTGLNVWIEVPDEAETVSRLARRGWQVAPGSRFAAPTPAIRVTVAALAVAQAQRFADDLLSATRGPGRVAD</sequence>
<dbReference type="Gene3D" id="3.40.640.10">
    <property type="entry name" value="Type I PLP-dependent aspartate aminotransferase-like (Major domain)"/>
    <property type="match status" value="1"/>
</dbReference>
<dbReference type="Proteomes" id="UP000607311">
    <property type="component" value="Unassembled WGS sequence"/>
</dbReference>
<gene>
    <name evidence="2" type="ORF">Vse01_20360</name>
</gene>
<dbReference type="SUPFAM" id="SSF53383">
    <property type="entry name" value="PLP-dependent transferases"/>
    <property type="match status" value="1"/>
</dbReference>
<dbReference type="InterPro" id="IPR015421">
    <property type="entry name" value="PyrdxlP-dep_Trfase_major"/>
</dbReference>
<protein>
    <submittedName>
        <fullName evidence="2">GntR family transcriptional regulator</fullName>
    </submittedName>
</protein>
<dbReference type="GO" id="GO:0030170">
    <property type="term" value="F:pyridoxal phosphate binding"/>
    <property type="evidence" value="ECO:0007669"/>
    <property type="project" value="InterPro"/>
</dbReference>
<dbReference type="CDD" id="cd00609">
    <property type="entry name" value="AAT_like"/>
    <property type="match status" value="1"/>
</dbReference>
<dbReference type="Gene3D" id="3.90.1150.10">
    <property type="entry name" value="Aspartate Aminotransferase, domain 1"/>
    <property type="match status" value="1"/>
</dbReference>
<dbReference type="PANTHER" id="PTHR46577:SF1">
    <property type="entry name" value="HTH-TYPE TRANSCRIPTIONAL REGULATORY PROTEIN GABR"/>
    <property type="match status" value="1"/>
</dbReference>
<organism evidence="2 3">
    <name type="scientific">Micromonospora sediminimaris</name>
    <dbReference type="NCBI Taxonomy" id="547162"/>
    <lineage>
        <taxon>Bacteria</taxon>
        <taxon>Bacillati</taxon>
        <taxon>Actinomycetota</taxon>
        <taxon>Actinomycetes</taxon>
        <taxon>Micromonosporales</taxon>
        <taxon>Micromonosporaceae</taxon>
        <taxon>Micromonospora</taxon>
    </lineage>
</organism>
<accession>A0A9W5URH5</accession>
<keyword evidence="3" id="KW-1185">Reference proteome</keyword>
<dbReference type="InterPro" id="IPR015422">
    <property type="entry name" value="PyrdxlP-dep_Trfase_small"/>
</dbReference>
<dbReference type="InterPro" id="IPR015424">
    <property type="entry name" value="PyrdxlP-dep_Trfase"/>
</dbReference>
<dbReference type="InterPro" id="IPR051446">
    <property type="entry name" value="HTH_trans_reg/aminotransferase"/>
</dbReference>
<evidence type="ECO:0000313" key="2">
    <source>
        <dbReference type="EMBL" id="GIJ32888.1"/>
    </source>
</evidence>
<feature type="domain" description="Aminotransferase class I/classII large" evidence="1">
    <location>
        <begin position="63"/>
        <end position="337"/>
    </location>
</feature>
<dbReference type="AlphaFoldDB" id="A0A9W5URH5"/>